<dbReference type="Pfam" id="PF21686">
    <property type="entry name" value="LigD_Prim-Pol"/>
    <property type="match status" value="1"/>
</dbReference>
<reference evidence="2 3" key="1">
    <citation type="submission" date="2019-10" db="EMBL/GenBank/DDBJ databases">
        <title>Comparative genomics of sulfur disproportionating microorganisms.</title>
        <authorList>
            <person name="Ward L.M."/>
            <person name="Bertran E."/>
            <person name="Johnston D."/>
        </authorList>
    </citation>
    <scope>NUCLEOTIDE SEQUENCE [LARGE SCALE GENOMIC DNA]</scope>
    <source>
        <strain evidence="2 3">DSM 14055</strain>
    </source>
</reference>
<dbReference type="Proteomes" id="UP000441717">
    <property type="component" value="Unassembled WGS sequence"/>
</dbReference>
<dbReference type="PANTHER" id="PTHR42705">
    <property type="entry name" value="BIFUNCTIONAL NON-HOMOLOGOUS END JOINING PROTEIN LIGD"/>
    <property type="match status" value="1"/>
</dbReference>
<dbReference type="AlphaFoldDB" id="A0A6N7IMT1"/>
<evidence type="ECO:0000313" key="2">
    <source>
        <dbReference type="EMBL" id="MQL51261.1"/>
    </source>
</evidence>
<protein>
    <submittedName>
        <fullName evidence="2">DNA polymerase domain-containing protein</fullName>
    </submittedName>
</protein>
<sequence length="320" mass="36149">MSSRPVSVANRTIVLTNLEKIFWPGGLTKAHLIKYYTDIAPVLLPHIYNRPLVMKRYPDGINGESFYQKECPDYAPDWIETFPVRHSRKVINYVVCNDLATLLWLANLGCIEVHSWLSTVDHIDCPDMAVMDLDPAEGATFQDVLQVALLVRRALAAFDLRSWVKTSGASGVHLFIPIQPEYSFQEVTRAMKYIALLVQRAHPGRTTLERAISKRKGKVYLDYLQNGRGKTMVFPYSLRPLPGATLSAPLLWKEVETLDVDPVRFNINTIFKRMEEYGDLFSDLLVLKQSMGGLMDAMLKDEPVVYSHGREAGAGSDVVF</sequence>
<dbReference type="NCBIfam" id="TIGR02778">
    <property type="entry name" value="ligD_pol"/>
    <property type="match status" value="1"/>
</dbReference>
<dbReference type="InterPro" id="IPR014145">
    <property type="entry name" value="LigD_pol_dom"/>
</dbReference>
<dbReference type="CDD" id="cd04865">
    <property type="entry name" value="LigD_Pol_like_2"/>
    <property type="match status" value="1"/>
</dbReference>
<dbReference type="EMBL" id="WHYR01000005">
    <property type="protein sequence ID" value="MQL51261.1"/>
    <property type="molecule type" value="Genomic_DNA"/>
</dbReference>
<comment type="caution">
    <text evidence="2">The sequence shown here is derived from an EMBL/GenBank/DDBJ whole genome shotgun (WGS) entry which is preliminary data.</text>
</comment>
<gene>
    <name evidence="2" type="ORF">GFC01_03085</name>
</gene>
<evidence type="ECO:0000259" key="1">
    <source>
        <dbReference type="Pfam" id="PF21686"/>
    </source>
</evidence>
<proteinExistence type="predicted"/>
<evidence type="ECO:0000313" key="3">
    <source>
        <dbReference type="Proteomes" id="UP000441717"/>
    </source>
</evidence>
<name>A0A6N7IMT1_9FIRM</name>
<dbReference type="OrthoDB" id="9802472at2"/>
<dbReference type="InterPro" id="IPR052171">
    <property type="entry name" value="NHEJ_LigD"/>
</dbReference>
<organism evidence="2 3">
    <name type="scientific">Desulfofundulus thermobenzoicus</name>
    <dbReference type="NCBI Taxonomy" id="29376"/>
    <lineage>
        <taxon>Bacteria</taxon>
        <taxon>Bacillati</taxon>
        <taxon>Bacillota</taxon>
        <taxon>Clostridia</taxon>
        <taxon>Eubacteriales</taxon>
        <taxon>Peptococcaceae</taxon>
        <taxon>Desulfofundulus</taxon>
    </lineage>
</organism>
<dbReference type="Gene3D" id="3.90.920.10">
    <property type="entry name" value="DNA primase, PRIM domain"/>
    <property type="match status" value="1"/>
</dbReference>
<dbReference type="PANTHER" id="PTHR42705:SF2">
    <property type="entry name" value="BIFUNCTIONAL NON-HOMOLOGOUS END JOINING PROTEIN LIGD"/>
    <property type="match status" value="1"/>
</dbReference>
<feature type="domain" description="DNA ligase D polymerase" evidence="1">
    <location>
        <begin position="28"/>
        <end position="281"/>
    </location>
</feature>
<keyword evidence="3" id="KW-1185">Reference proteome</keyword>
<accession>A0A6N7IMT1</accession>